<reference evidence="1" key="1">
    <citation type="submission" date="2014-05" db="EMBL/GenBank/DDBJ databases">
        <title>The transcriptome of the halophilic microalga Tetraselmis sp. GSL018 isolated from the Great Salt Lake, Utah.</title>
        <authorList>
            <person name="Jinkerson R.E."/>
            <person name="D'Adamo S."/>
            <person name="Posewitz M.C."/>
        </authorList>
    </citation>
    <scope>NUCLEOTIDE SEQUENCE</scope>
    <source>
        <strain evidence="1">GSL018</strain>
    </source>
</reference>
<evidence type="ECO:0000313" key="1">
    <source>
        <dbReference type="EMBL" id="JAC81874.1"/>
    </source>
</evidence>
<gene>
    <name evidence="1" type="ORF">TSPGSL018_6952</name>
</gene>
<feature type="non-terminal residue" evidence="1">
    <location>
        <position position="30"/>
    </location>
</feature>
<organism evidence="1">
    <name type="scientific">Tetraselmis sp. GSL018</name>
    <dbReference type="NCBI Taxonomy" id="582737"/>
    <lineage>
        <taxon>Eukaryota</taxon>
        <taxon>Viridiplantae</taxon>
        <taxon>Chlorophyta</taxon>
        <taxon>core chlorophytes</taxon>
        <taxon>Chlorodendrophyceae</taxon>
        <taxon>Chlorodendrales</taxon>
        <taxon>Chlorodendraceae</taxon>
        <taxon>Tetraselmis</taxon>
    </lineage>
</organism>
<dbReference type="EMBL" id="GBEZ01003249">
    <property type="protein sequence ID" value="JAC81874.1"/>
    <property type="molecule type" value="Transcribed_RNA"/>
</dbReference>
<dbReference type="AlphaFoldDB" id="A0A061SFP5"/>
<accession>A0A061SFP5</accession>
<sequence>MADALAGCSGAVRSIMDREMREGSAPFFSP</sequence>
<protein>
    <submittedName>
        <fullName evidence="1">Uncharacterized protein</fullName>
    </submittedName>
</protein>
<proteinExistence type="predicted"/>
<name>A0A061SFP5_9CHLO</name>